<evidence type="ECO:0000313" key="3">
    <source>
        <dbReference type="Proteomes" id="UP001152795"/>
    </source>
</evidence>
<evidence type="ECO:0000256" key="1">
    <source>
        <dbReference type="SAM" id="MobiDB-lite"/>
    </source>
</evidence>
<feature type="region of interest" description="Disordered" evidence="1">
    <location>
        <begin position="1"/>
        <end position="25"/>
    </location>
</feature>
<dbReference type="EMBL" id="CACRXK020000301">
    <property type="protein sequence ID" value="CAB3980552.1"/>
    <property type="molecule type" value="Genomic_DNA"/>
</dbReference>
<name>A0A7D9HFK5_PARCT</name>
<keyword evidence="2" id="KW-0675">Receptor</keyword>
<dbReference type="Proteomes" id="UP001152795">
    <property type="component" value="Unassembled WGS sequence"/>
</dbReference>
<reference evidence="2" key="1">
    <citation type="submission" date="2020-04" db="EMBL/GenBank/DDBJ databases">
        <authorList>
            <person name="Alioto T."/>
            <person name="Alioto T."/>
            <person name="Gomez Garrido J."/>
        </authorList>
    </citation>
    <scope>NUCLEOTIDE SEQUENCE</scope>
    <source>
        <strain evidence="2">A484AB</strain>
    </source>
</reference>
<protein>
    <submittedName>
        <fullName evidence="2">Transient receptor potential cation channel subfamily V member 4</fullName>
    </submittedName>
</protein>
<proteinExistence type="predicted"/>
<accession>A0A7D9HFK5</accession>
<evidence type="ECO:0000313" key="2">
    <source>
        <dbReference type="EMBL" id="CAB3980552.1"/>
    </source>
</evidence>
<dbReference type="AlphaFoldDB" id="A0A7D9HFK5"/>
<keyword evidence="3" id="KW-1185">Reference proteome</keyword>
<gene>
    <name evidence="2" type="ORF">PACLA_8A071259</name>
</gene>
<sequence length="314" mass="36654">MSQEGKYTSVEMDEKKSDEGNNDLEQPFDEEFWLKVQKKFDSEGISWSRAMDEVRTERLFEKHGKNCLLVIIRDWPISDDYRDQPDLVASLEYMISRFTEIILEKVDTDTDYEDFRDEEDETEPTLLHLAAAQNFSHVAAHLVRHYPSLVYQDTEVVGEQRAYLPVEMALMAYKDETAAFLISQMKPDWVHELFLYNANLERAKFSFGQLINHRNPLTNEPDMKKTVVAVLDCLINPHWPYLSQAKKEASKDSDHIERAWTSVPDDPLNYDFYYHVLDGDNEGRQPKINGEKNKEFDAKSKSCLRHLTESSNKV</sequence>
<organism evidence="2 3">
    <name type="scientific">Paramuricea clavata</name>
    <name type="common">Red gorgonian</name>
    <name type="synonym">Violescent sea-whip</name>
    <dbReference type="NCBI Taxonomy" id="317549"/>
    <lineage>
        <taxon>Eukaryota</taxon>
        <taxon>Metazoa</taxon>
        <taxon>Cnidaria</taxon>
        <taxon>Anthozoa</taxon>
        <taxon>Octocorallia</taxon>
        <taxon>Malacalcyonacea</taxon>
        <taxon>Plexauridae</taxon>
        <taxon>Paramuricea</taxon>
    </lineage>
</organism>
<comment type="caution">
    <text evidence="2">The sequence shown here is derived from an EMBL/GenBank/DDBJ whole genome shotgun (WGS) entry which is preliminary data.</text>
</comment>
<dbReference type="OrthoDB" id="6108356at2759"/>